<evidence type="ECO:0000256" key="14">
    <source>
        <dbReference type="ARBA" id="ARBA00048988"/>
    </source>
</evidence>
<comment type="similarity">
    <text evidence="1">Belongs to the helicase family. UvrD subfamily.</text>
</comment>
<evidence type="ECO:0000256" key="7">
    <source>
        <dbReference type="ARBA" id="ARBA00022839"/>
    </source>
</evidence>
<organism evidence="18 19">
    <name type="scientific">Lacrimispora sphenoides JCM 1415</name>
    <dbReference type="NCBI Taxonomy" id="1297793"/>
    <lineage>
        <taxon>Bacteria</taxon>
        <taxon>Bacillati</taxon>
        <taxon>Bacillota</taxon>
        <taxon>Clostridia</taxon>
        <taxon>Lachnospirales</taxon>
        <taxon>Lachnospiraceae</taxon>
        <taxon>Lacrimispora</taxon>
    </lineage>
</organism>
<dbReference type="InterPro" id="IPR011604">
    <property type="entry name" value="PDDEXK-like_dom_sf"/>
</dbReference>
<evidence type="ECO:0000259" key="17">
    <source>
        <dbReference type="PROSITE" id="PS51217"/>
    </source>
</evidence>
<proteinExistence type="inferred from homology"/>
<protein>
    <recommendedName>
        <fullName evidence="13">DNA 3'-5' helicase</fullName>
        <ecNumber evidence="13">5.6.2.4</ecNumber>
    </recommendedName>
</protein>
<reference evidence="18 19" key="1">
    <citation type="submission" date="2016-10" db="EMBL/GenBank/DDBJ databases">
        <authorList>
            <person name="Varghese N."/>
            <person name="Submissions S."/>
        </authorList>
    </citation>
    <scope>NUCLEOTIDE SEQUENCE [LARGE SCALE GENOMIC DNA]</scope>
    <source>
        <strain evidence="18 19">ATCC 19403</strain>
    </source>
</reference>
<evidence type="ECO:0000256" key="13">
    <source>
        <dbReference type="ARBA" id="ARBA00034808"/>
    </source>
</evidence>
<dbReference type="Pfam" id="PF13361">
    <property type="entry name" value="UvrD_C"/>
    <property type="match status" value="2"/>
</dbReference>
<evidence type="ECO:0000256" key="5">
    <source>
        <dbReference type="ARBA" id="ARBA00022801"/>
    </source>
</evidence>
<dbReference type="InterPro" id="IPR013986">
    <property type="entry name" value="DExx_box_DNA_helicase_dom_sf"/>
</dbReference>
<dbReference type="EMBL" id="LT630003">
    <property type="protein sequence ID" value="SEU04009.1"/>
    <property type="molecule type" value="Genomic_DNA"/>
</dbReference>
<feature type="domain" description="UvrD-like helicase C-terminal" evidence="17">
    <location>
        <begin position="305"/>
        <end position="574"/>
    </location>
</feature>
<dbReference type="PANTHER" id="PTHR11070:SF67">
    <property type="entry name" value="DNA 3'-5' HELICASE"/>
    <property type="match status" value="1"/>
</dbReference>
<dbReference type="InterPro" id="IPR038726">
    <property type="entry name" value="PDDEXK_AddAB-type"/>
</dbReference>
<keyword evidence="10" id="KW-0234">DNA repair</keyword>
<gene>
    <name evidence="18" type="ORF">SAMN02745906_4263</name>
</gene>
<evidence type="ECO:0000256" key="1">
    <source>
        <dbReference type="ARBA" id="ARBA00009922"/>
    </source>
</evidence>
<keyword evidence="19" id="KW-1185">Reference proteome</keyword>
<dbReference type="Gene3D" id="3.90.320.10">
    <property type="match status" value="1"/>
</dbReference>
<evidence type="ECO:0000256" key="9">
    <source>
        <dbReference type="ARBA" id="ARBA00023125"/>
    </source>
</evidence>
<keyword evidence="2" id="KW-0540">Nuclease</keyword>
<dbReference type="InterPro" id="IPR014017">
    <property type="entry name" value="DNA_helicase_UvrD-like_C"/>
</dbReference>
<dbReference type="RefSeq" id="WP_160117891.1">
    <property type="nucleotide sequence ID" value="NZ_LT630003.1"/>
</dbReference>
<dbReference type="InterPro" id="IPR000212">
    <property type="entry name" value="DNA_helicase_UvrD/REP"/>
</dbReference>
<dbReference type="Gene3D" id="1.10.10.160">
    <property type="match status" value="1"/>
</dbReference>
<dbReference type="GO" id="GO:0004386">
    <property type="term" value="F:helicase activity"/>
    <property type="evidence" value="ECO:0007669"/>
    <property type="project" value="UniProtKB-KW"/>
</dbReference>
<evidence type="ECO:0000256" key="11">
    <source>
        <dbReference type="ARBA" id="ARBA00023235"/>
    </source>
</evidence>
<dbReference type="Proteomes" id="UP000198970">
    <property type="component" value="Chromosome I"/>
</dbReference>
<dbReference type="Gene3D" id="1.10.486.10">
    <property type="entry name" value="PCRA, domain 4"/>
    <property type="match status" value="2"/>
</dbReference>
<dbReference type="PROSITE" id="PS51217">
    <property type="entry name" value="UVRD_HELICASE_CTER"/>
    <property type="match status" value="1"/>
</dbReference>
<keyword evidence="4" id="KW-0227">DNA damage</keyword>
<dbReference type="Pfam" id="PF00580">
    <property type="entry name" value="UvrD-helicase"/>
    <property type="match status" value="1"/>
</dbReference>
<keyword evidence="8 15" id="KW-0067">ATP-binding</keyword>
<keyword evidence="11" id="KW-0413">Isomerase</keyword>
<evidence type="ECO:0000256" key="3">
    <source>
        <dbReference type="ARBA" id="ARBA00022741"/>
    </source>
</evidence>
<feature type="domain" description="UvrD-like helicase ATP-binding" evidence="16">
    <location>
        <begin position="4"/>
        <end position="301"/>
    </location>
</feature>
<evidence type="ECO:0000256" key="8">
    <source>
        <dbReference type="ARBA" id="ARBA00022840"/>
    </source>
</evidence>
<keyword evidence="9" id="KW-0238">DNA-binding</keyword>
<evidence type="ECO:0000313" key="18">
    <source>
        <dbReference type="EMBL" id="SEU04009.1"/>
    </source>
</evidence>
<keyword evidence="5 15" id="KW-0378">Hydrolase</keyword>
<dbReference type="InterPro" id="IPR027417">
    <property type="entry name" value="P-loop_NTPase"/>
</dbReference>
<keyword evidence="7" id="KW-0269">Exonuclease</keyword>
<evidence type="ECO:0000256" key="4">
    <source>
        <dbReference type="ARBA" id="ARBA00022763"/>
    </source>
</evidence>
<evidence type="ECO:0000256" key="10">
    <source>
        <dbReference type="ARBA" id="ARBA00023204"/>
    </source>
</evidence>
<evidence type="ECO:0000256" key="12">
    <source>
        <dbReference type="ARBA" id="ARBA00034617"/>
    </source>
</evidence>
<sequence length="934" mass="108395">MDLSSYNPEQQQCILITDKDLQAIACAGSGKTRTIVGRSAYIVEQKLALPSEMVAITFTVKAANEMKERIYSYFEKEFGSTLGLAEMYIGTIHGFCLDQLQNYVPEYKKYEIVTDVQRKLLVKRRLDQSLIFKIPYYKKGKKKDNYELGQPLQGYVLSDIGLVLDTIDFAINELIDISTLDPNLREFYNEYIKLLNTRSMLDFAHVQKAYYDQLSVNSDLQKQVKALKYITVDEYQDTNTIQEAIILKMKEINPSLNVCVVGDDDQTLYEWRGSNLSVFKNFPLKFTNVKTIKLTTNYRSSVGIVKIAESVARSINPNNRVDKEFRCSDSFQYERGDIVTRTDFSDIDSENEFIINSILKLKGSKLIKSDGTETIIDYRDMAILVDSTKNLRKFNQQLLELLEKNDIDYIIDGTKQLFETKEIQTISDLLLLFAIEFCGLQPTSRITFYDEAYVQKLRSYSSINAIFYKYSTNLEDRYENTLQQFFLDLIKLYNFNKYEKATREKILYNYAVFTEIINDFEKIYFLDEFSSRIKEFVRFLSYDAKEEMYPEGWLSPKFTETKSLKIMTIYSAKGLEFPVVFMPHLCRNFMFPSQPGRGKSKEGILRYADDAVQRKLANYDKNEDAYARLFYVAVTRSMKFLFMTKSVEYTKPMGNRLYRDMTNQLRYIFSSAYYVPDGDVFLGRDMEYADDNAAEPEQLVFDFSTLQDIFECPRKFQFSSVFGFNTPLNVRMGYGRSLHNMLDDLHTSYLENQTVKDYDTLSTHMHLPLAPPGGSLYESMRASAKGIINDYTQINRPMFDFVEYIEAPIDYKLNDLVFINGRVDLIVNAKSGDIKIIDFKSDSSTLSPDLRKKQLLIYALGYHKLTGNYPTAVVSYNLRDNKPHESPVKNQDIEKVEKQINDAYHMIKSNNYPKCNNTAFCSECNFKDICAKIE</sequence>
<dbReference type="PANTHER" id="PTHR11070">
    <property type="entry name" value="UVRD / RECB / PCRA DNA HELICASE FAMILY MEMBER"/>
    <property type="match status" value="1"/>
</dbReference>
<comment type="catalytic activity">
    <reaction evidence="12">
        <text>Couples ATP hydrolysis with the unwinding of duplex DNA by translocating in the 3'-5' direction.</text>
        <dbReference type="EC" id="5.6.2.4"/>
    </reaction>
</comment>
<dbReference type="EC" id="5.6.2.4" evidence="13"/>
<evidence type="ECO:0000259" key="16">
    <source>
        <dbReference type="PROSITE" id="PS51198"/>
    </source>
</evidence>
<dbReference type="Pfam" id="PF12705">
    <property type="entry name" value="PDDEXK_1"/>
    <property type="match status" value="1"/>
</dbReference>
<feature type="binding site" evidence="15">
    <location>
        <begin position="25"/>
        <end position="32"/>
    </location>
    <ligand>
        <name>ATP</name>
        <dbReference type="ChEBI" id="CHEBI:30616"/>
    </ligand>
</feature>
<evidence type="ECO:0000256" key="15">
    <source>
        <dbReference type="PROSITE-ProRule" id="PRU00560"/>
    </source>
</evidence>
<dbReference type="PROSITE" id="PS51198">
    <property type="entry name" value="UVRD_HELICASE_ATP_BIND"/>
    <property type="match status" value="1"/>
</dbReference>
<accession>A0ABY1CI16</accession>
<dbReference type="SUPFAM" id="SSF52540">
    <property type="entry name" value="P-loop containing nucleoside triphosphate hydrolases"/>
    <property type="match status" value="1"/>
</dbReference>
<keyword evidence="3 15" id="KW-0547">Nucleotide-binding</keyword>
<keyword evidence="6 15" id="KW-0347">Helicase</keyword>
<dbReference type="Gene3D" id="3.40.50.300">
    <property type="entry name" value="P-loop containing nucleotide triphosphate hydrolases"/>
    <property type="match status" value="3"/>
</dbReference>
<evidence type="ECO:0000256" key="6">
    <source>
        <dbReference type="ARBA" id="ARBA00022806"/>
    </source>
</evidence>
<comment type="catalytic activity">
    <reaction evidence="14">
        <text>ATP + H2O = ADP + phosphate + H(+)</text>
        <dbReference type="Rhea" id="RHEA:13065"/>
        <dbReference type="ChEBI" id="CHEBI:15377"/>
        <dbReference type="ChEBI" id="CHEBI:15378"/>
        <dbReference type="ChEBI" id="CHEBI:30616"/>
        <dbReference type="ChEBI" id="CHEBI:43474"/>
        <dbReference type="ChEBI" id="CHEBI:456216"/>
        <dbReference type="EC" id="5.6.2.4"/>
    </reaction>
</comment>
<dbReference type="InterPro" id="IPR014016">
    <property type="entry name" value="UvrD-like_ATP-bd"/>
</dbReference>
<evidence type="ECO:0000313" key="19">
    <source>
        <dbReference type="Proteomes" id="UP000198970"/>
    </source>
</evidence>
<evidence type="ECO:0000256" key="2">
    <source>
        <dbReference type="ARBA" id="ARBA00022722"/>
    </source>
</evidence>
<name>A0ABY1CI16_9FIRM</name>
<dbReference type="CDD" id="cd17932">
    <property type="entry name" value="DEXQc_UvrD"/>
    <property type="match status" value="1"/>
</dbReference>